<dbReference type="InterPro" id="IPR010721">
    <property type="entry name" value="UstE-like"/>
</dbReference>
<evidence type="ECO:0000313" key="4">
    <source>
        <dbReference type="EMBL" id="CAB5032549.1"/>
    </source>
</evidence>
<dbReference type="EMBL" id="CAFBPM010000034">
    <property type="protein sequence ID" value="CAB5032549.1"/>
    <property type="molecule type" value="Genomic_DNA"/>
</dbReference>
<evidence type="ECO:0000256" key="1">
    <source>
        <dbReference type="SAM" id="Phobius"/>
    </source>
</evidence>
<gene>
    <name evidence="2" type="ORF">UFOPK3164_00730</name>
    <name evidence="3" type="ORF">UFOPK3427_00333</name>
    <name evidence="4" type="ORF">UFOPK4112_01840</name>
</gene>
<feature type="transmembrane region" description="Helical" evidence="1">
    <location>
        <begin position="44"/>
        <end position="61"/>
    </location>
</feature>
<feature type="transmembrane region" description="Helical" evidence="1">
    <location>
        <begin position="12"/>
        <end position="32"/>
    </location>
</feature>
<feature type="transmembrane region" description="Helical" evidence="1">
    <location>
        <begin position="150"/>
        <end position="169"/>
    </location>
</feature>
<dbReference type="Pfam" id="PF06966">
    <property type="entry name" value="DUF1295"/>
    <property type="match status" value="1"/>
</dbReference>
<evidence type="ECO:0000313" key="3">
    <source>
        <dbReference type="EMBL" id="CAB4863385.1"/>
    </source>
</evidence>
<feature type="transmembrane region" description="Helical" evidence="1">
    <location>
        <begin position="117"/>
        <end position="144"/>
    </location>
</feature>
<accession>A0A6J6ZYL5</accession>
<proteinExistence type="predicted"/>
<dbReference type="AlphaFoldDB" id="A0A6J6ZYL5"/>
<dbReference type="EMBL" id="CAFABE010000026">
    <property type="protein sequence ID" value="CAB4825631.1"/>
    <property type="molecule type" value="Genomic_DNA"/>
</dbReference>
<sequence length="273" mass="30143">MEIATGLAPGLGTGIGVSAIVVIVVLTLAFVVGKIRHRYRDIDVFWPLGFVAVAVSDFVMSSSATGSDTVQRVLLLVVVSLWGVRLAAHLGWRSRGEEEDPRYVALMRGAKGRNETLYAIVVIYALQAALMFFVSLSITVGMYATSPLRLLEIVGLVLWLVGFSFEAIGDFQLSRFLAKPANRGHVMNQGLWSWTRHPNYFGDAALWWGIFFIASAGLWGFVTVLSPLVMNRLLTSVSGKPLLEGRMKNTREGYAEYLEKTSPFFPRPPRKTS</sequence>
<keyword evidence="1" id="KW-1133">Transmembrane helix</keyword>
<evidence type="ECO:0000313" key="2">
    <source>
        <dbReference type="EMBL" id="CAB4825631.1"/>
    </source>
</evidence>
<dbReference type="PANTHER" id="PTHR32251">
    <property type="entry name" value="3-OXO-5-ALPHA-STEROID 4-DEHYDROGENASE"/>
    <property type="match status" value="1"/>
</dbReference>
<organism evidence="2">
    <name type="scientific">freshwater metagenome</name>
    <dbReference type="NCBI Taxonomy" id="449393"/>
    <lineage>
        <taxon>unclassified sequences</taxon>
        <taxon>metagenomes</taxon>
        <taxon>ecological metagenomes</taxon>
    </lineage>
</organism>
<dbReference type="EMBL" id="CAFBLT010000001">
    <property type="protein sequence ID" value="CAB4863385.1"/>
    <property type="molecule type" value="Genomic_DNA"/>
</dbReference>
<dbReference type="GO" id="GO:0016020">
    <property type="term" value="C:membrane"/>
    <property type="evidence" value="ECO:0007669"/>
    <property type="project" value="TreeGrafter"/>
</dbReference>
<name>A0A6J6ZYL5_9ZZZZ</name>
<protein>
    <submittedName>
        <fullName evidence="2">Unannotated protein</fullName>
    </submittedName>
</protein>
<dbReference type="Gene3D" id="1.20.120.1630">
    <property type="match status" value="1"/>
</dbReference>
<keyword evidence="1" id="KW-0472">Membrane</keyword>
<reference evidence="2" key="1">
    <citation type="submission" date="2020-05" db="EMBL/GenBank/DDBJ databases">
        <authorList>
            <person name="Chiriac C."/>
            <person name="Salcher M."/>
            <person name="Ghai R."/>
            <person name="Kavagutti S V."/>
        </authorList>
    </citation>
    <scope>NUCLEOTIDE SEQUENCE</scope>
</reference>
<keyword evidence="1" id="KW-0812">Transmembrane</keyword>
<dbReference type="PANTHER" id="PTHR32251:SF17">
    <property type="entry name" value="STEROID 5-ALPHA REDUCTASE C-TERMINAL DOMAIN-CONTAINING PROTEIN"/>
    <property type="match status" value="1"/>
</dbReference>
<dbReference type="PROSITE" id="PS50244">
    <property type="entry name" value="S5A_REDUCTASE"/>
    <property type="match status" value="1"/>
</dbReference>
<feature type="transmembrane region" description="Helical" evidence="1">
    <location>
        <begin position="205"/>
        <end position="230"/>
    </location>
</feature>